<sequence>MMGASVLIVGLQQHDSGKTTFATALLRYLSGEGVDAEYLKPVSAFNVWRDYDALKESVRVGFPVSGDVLKVAESVGISERLEEVNPVCVVMSPVDPEKVGWSGMAMVSLNTQIVAVRVTERSGKIVLYEVERGWNRFPDFLSKEWGDFSGVDEVREVGYEEFEEIMSRARAHCDFWVGRVARRHEVSVVESSSNVSAPSCRSLSVDVVVAVTPGRVFVVDGERYSRAVEVAGYVSDPWKVPALEVLELARPEKSFPTSPGKIGEDALRAVADYLL</sequence>
<keyword evidence="2" id="KW-1185">Reference proteome</keyword>
<gene>
    <name evidence="1" type="ORF">GAH_01262</name>
</gene>
<reference evidence="1 2" key="1">
    <citation type="submission" date="2015-04" db="EMBL/GenBank/DDBJ databases">
        <title>The complete genome sequence of the hyperthermophilic, obligate iron-reducing archaeon Geoglobus ahangari strain 234T.</title>
        <authorList>
            <person name="Manzella M.P."/>
            <person name="Holmes D.E."/>
            <person name="Rocheleau J.M."/>
            <person name="Chung A."/>
            <person name="Reguera G."/>
            <person name="Kashefi K."/>
        </authorList>
    </citation>
    <scope>NUCLEOTIDE SEQUENCE [LARGE SCALE GENOMIC DNA]</scope>
    <source>
        <strain evidence="1 2">234</strain>
    </source>
</reference>
<protein>
    <submittedName>
        <fullName evidence="1">Putative P-loop ATPase/GTPase</fullName>
    </submittedName>
</protein>
<dbReference type="KEGG" id="gah:GAH_01262"/>
<dbReference type="Proteomes" id="UP000034723">
    <property type="component" value="Chromosome"/>
</dbReference>
<dbReference type="SUPFAM" id="SSF52540">
    <property type="entry name" value="P-loop containing nucleoside triphosphate hydrolases"/>
    <property type="match status" value="1"/>
</dbReference>
<dbReference type="InParanoid" id="A0A0F7IFA4"/>
<dbReference type="AlphaFoldDB" id="A0A0F7IFA4"/>
<evidence type="ECO:0000313" key="1">
    <source>
        <dbReference type="EMBL" id="AKG91435.1"/>
    </source>
</evidence>
<organism evidence="1 2">
    <name type="scientific">Geoglobus ahangari</name>
    <dbReference type="NCBI Taxonomy" id="113653"/>
    <lineage>
        <taxon>Archaea</taxon>
        <taxon>Methanobacteriati</taxon>
        <taxon>Methanobacteriota</taxon>
        <taxon>Archaeoglobi</taxon>
        <taxon>Archaeoglobales</taxon>
        <taxon>Archaeoglobaceae</taxon>
        <taxon>Geoglobus</taxon>
    </lineage>
</organism>
<dbReference type="InterPro" id="IPR027417">
    <property type="entry name" value="P-loop_NTPase"/>
</dbReference>
<proteinExistence type="predicted"/>
<dbReference type="STRING" id="113653.GAH_01262"/>
<dbReference type="Gene3D" id="3.40.50.300">
    <property type="entry name" value="P-loop containing nucleotide triphosphate hydrolases"/>
    <property type="match status" value="1"/>
</dbReference>
<dbReference type="EMBL" id="CP011267">
    <property type="protein sequence ID" value="AKG91435.1"/>
    <property type="molecule type" value="Genomic_DNA"/>
</dbReference>
<accession>A0A0F7IFA4</accession>
<evidence type="ECO:0000313" key="2">
    <source>
        <dbReference type="Proteomes" id="UP000034723"/>
    </source>
</evidence>
<dbReference type="HOGENOM" id="CLU_084678_0_0_2"/>
<name>A0A0F7IFA4_9EURY</name>